<dbReference type="OrthoDB" id="153956at2759"/>
<dbReference type="PANTHER" id="PTHR40866:SF1">
    <property type="entry name" value="BED-TYPE DOMAIN-CONTAINING PROTEIN"/>
    <property type="match status" value="1"/>
</dbReference>
<evidence type="ECO:0000256" key="1">
    <source>
        <dbReference type="SAM" id="MobiDB-lite"/>
    </source>
</evidence>
<reference evidence="2" key="1">
    <citation type="submission" date="2021-01" db="EMBL/GenBank/DDBJ databases">
        <title>Phytophthora aleatoria, a newly-described species from Pinus radiata is distinct from Phytophthora cactorum isolates based on comparative genomics.</title>
        <authorList>
            <person name="Mcdougal R."/>
            <person name="Panda P."/>
            <person name="Williams N."/>
            <person name="Studholme D.J."/>
        </authorList>
    </citation>
    <scope>NUCLEOTIDE SEQUENCE</scope>
    <source>
        <strain evidence="2">NZFS 3830</strain>
    </source>
</reference>
<evidence type="ECO:0000313" key="3">
    <source>
        <dbReference type="Proteomes" id="UP000688947"/>
    </source>
</evidence>
<evidence type="ECO:0008006" key="4">
    <source>
        <dbReference type="Google" id="ProtNLM"/>
    </source>
</evidence>
<dbReference type="VEuPathDB" id="FungiDB:PC110_g19730"/>
<dbReference type="AlphaFoldDB" id="A0A8T1TTV8"/>
<name>A0A8T1TTV8_9STRA</name>
<feature type="region of interest" description="Disordered" evidence="1">
    <location>
        <begin position="273"/>
        <end position="297"/>
    </location>
</feature>
<dbReference type="EMBL" id="JAENGZ010001363">
    <property type="protein sequence ID" value="KAG6948590.1"/>
    <property type="molecule type" value="Genomic_DNA"/>
</dbReference>
<protein>
    <recommendedName>
        <fullName evidence="4">HAT C-terminal dimerisation domain-containing protein</fullName>
    </recommendedName>
</protein>
<evidence type="ECO:0000313" key="2">
    <source>
        <dbReference type="EMBL" id="KAG6948590.1"/>
    </source>
</evidence>
<feature type="compositionally biased region" description="Basic and acidic residues" evidence="1">
    <location>
        <begin position="273"/>
        <end position="283"/>
    </location>
</feature>
<proteinExistence type="predicted"/>
<sequence>MLDARDVLDGMLGVQPTFRSYLGLGLYGAPDAPIVHLPKFDSAIVNVLSRLPAAEKTALQPFRREPPVAAPAAKQEDPSFAESILKRRKVDAVPSTYTFLAAIPPTSNVAERLFSSARAVLRHEHHRLSPMALEMILFLKEKQLILLQPRMAQGNGYLKKGKKGVKNVGSKPSKKAVSYSHKKSATKFTKKGNPTTEIRRGCSGMKNHGSKAVTGFINQNLENIMASRVLQAGTTLALSDVKAHGKERLKEINQHARTKKKSRVAQKLAALERSIKDQEEGGTKRKRPTAAAVVSQS</sequence>
<organism evidence="2 3">
    <name type="scientific">Phytophthora cactorum</name>
    <dbReference type="NCBI Taxonomy" id="29920"/>
    <lineage>
        <taxon>Eukaryota</taxon>
        <taxon>Sar</taxon>
        <taxon>Stramenopiles</taxon>
        <taxon>Oomycota</taxon>
        <taxon>Peronosporomycetes</taxon>
        <taxon>Peronosporales</taxon>
        <taxon>Peronosporaceae</taxon>
        <taxon>Phytophthora</taxon>
    </lineage>
</organism>
<gene>
    <name evidence="2" type="ORF">JG687_00015382</name>
</gene>
<feature type="region of interest" description="Disordered" evidence="1">
    <location>
        <begin position="158"/>
        <end position="195"/>
    </location>
</feature>
<dbReference type="VEuPathDB" id="FungiDB:PC110_g19729"/>
<dbReference type="PANTHER" id="PTHR40866">
    <property type="entry name" value="BED-TYPE DOMAIN-CONTAINING PROTEIN"/>
    <property type="match status" value="1"/>
</dbReference>
<dbReference type="Proteomes" id="UP000688947">
    <property type="component" value="Unassembled WGS sequence"/>
</dbReference>
<feature type="compositionally biased region" description="Basic residues" evidence="1">
    <location>
        <begin position="180"/>
        <end position="190"/>
    </location>
</feature>
<accession>A0A8T1TTV8</accession>
<comment type="caution">
    <text evidence="2">The sequence shown here is derived from an EMBL/GenBank/DDBJ whole genome shotgun (WGS) entry which is preliminary data.</text>
</comment>